<keyword evidence="2 5" id="KW-0689">Ribosomal protein</keyword>
<evidence type="ECO:0000256" key="2">
    <source>
        <dbReference type="ARBA" id="ARBA00022980"/>
    </source>
</evidence>
<accession>A0A1J5HQC2</accession>
<dbReference type="GO" id="GO:0003735">
    <property type="term" value="F:structural constituent of ribosome"/>
    <property type="evidence" value="ECO:0007669"/>
    <property type="project" value="InterPro"/>
</dbReference>
<dbReference type="EMBL" id="MNZO01000035">
    <property type="protein sequence ID" value="OIP86956.1"/>
    <property type="molecule type" value="Genomic_DNA"/>
</dbReference>
<dbReference type="AlphaFoldDB" id="A0A1J5HQC2"/>
<dbReference type="Proteomes" id="UP000182344">
    <property type="component" value="Unassembled WGS sequence"/>
</dbReference>
<evidence type="ECO:0000256" key="4">
    <source>
        <dbReference type="ARBA" id="ARBA00035481"/>
    </source>
</evidence>
<dbReference type="Gene3D" id="3.30.70.330">
    <property type="match status" value="1"/>
</dbReference>
<evidence type="ECO:0000313" key="5">
    <source>
        <dbReference type="EMBL" id="OIP86956.1"/>
    </source>
</evidence>
<comment type="caution">
    <text evidence="5">The sequence shown here is derived from an EMBL/GenBank/DDBJ whole genome shotgun (WGS) entry which is preliminary data.</text>
</comment>
<sequence length="95" mass="10762">MSLQKPLISEKAIYTQSLGKYTFVVDKDANKDQIATEFKQVFGITPLAVNTVTIKGKVKTNWKNRRPINKPNVKKAIITVGKDKKIDMLTLKNEK</sequence>
<comment type="similarity">
    <text evidence="1">Belongs to the universal ribosomal protein uL23 family.</text>
</comment>
<dbReference type="GO" id="GO:0005840">
    <property type="term" value="C:ribosome"/>
    <property type="evidence" value="ECO:0007669"/>
    <property type="project" value="UniProtKB-KW"/>
</dbReference>
<keyword evidence="3" id="KW-0687">Ribonucleoprotein</keyword>
<dbReference type="InterPro" id="IPR012677">
    <property type="entry name" value="Nucleotide-bd_a/b_plait_sf"/>
</dbReference>
<evidence type="ECO:0000256" key="3">
    <source>
        <dbReference type="ARBA" id="ARBA00023274"/>
    </source>
</evidence>
<name>A0A1J5HQC2_9BACT</name>
<dbReference type="InterPro" id="IPR012678">
    <property type="entry name" value="Ribosomal_uL23/eL15/eS24_sf"/>
</dbReference>
<dbReference type="Pfam" id="PF00276">
    <property type="entry name" value="Ribosomal_L23"/>
    <property type="match status" value="1"/>
</dbReference>
<dbReference type="InterPro" id="IPR013025">
    <property type="entry name" value="Ribosomal_uL23-like"/>
</dbReference>
<evidence type="ECO:0000256" key="1">
    <source>
        <dbReference type="ARBA" id="ARBA00006700"/>
    </source>
</evidence>
<dbReference type="GO" id="GO:0006412">
    <property type="term" value="P:translation"/>
    <property type="evidence" value="ECO:0007669"/>
    <property type="project" value="InterPro"/>
</dbReference>
<reference evidence="5 6" key="1">
    <citation type="journal article" date="2016" name="Environ. Microbiol.">
        <title>Genomic resolution of a cold subsurface aquifer community provides metabolic insights for novel microbes adapted to high CO concentrations.</title>
        <authorList>
            <person name="Probst A.J."/>
            <person name="Castelle C.J."/>
            <person name="Singh A."/>
            <person name="Brown C.T."/>
            <person name="Anantharaman K."/>
            <person name="Sharon I."/>
            <person name="Hug L.A."/>
            <person name="Burstein D."/>
            <person name="Emerson J.B."/>
            <person name="Thomas B.C."/>
            <person name="Banfield J.F."/>
        </authorList>
    </citation>
    <scope>NUCLEOTIDE SEQUENCE [LARGE SCALE GENOMIC DNA]</scope>
    <source>
        <strain evidence="5">CG2_30_35_20</strain>
    </source>
</reference>
<dbReference type="GO" id="GO:1990904">
    <property type="term" value="C:ribonucleoprotein complex"/>
    <property type="evidence" value="ECO:0007669"/>
    <property type="project" value="UniProtKB-KW"/>
</dbReference>
<protein>
    <recommendedName>
        <fullName evidence="4">50S ribosomal protein L23</fullName>
    </recommendedName>
</protein>
<organism evidence="5 6">
    <name type="scientific">Candidatus Shapirobacteria bacterium CG2_30_35_20</name>
    <dbReference type="NCBI Taxonomy" id="1805376"/>
    <lineage>
        <taxon>Bacteria</taxon>
        <taxon>Candidatus Shapironibacteriota</taxon>
    </lineage>
</organism>
<gene>
    <name evidence="5" type="ORF">AUK05_02455</name>
</gene>
<dbReference type="STRING" id="1805376.AUK05_02455"/>
<dbReference type="SUPFAM" id="SSF54189">
    <property type="entry name" value="Ribosomal proteins S24e, L23 and L15e"/>
    <property type="match status" value="1"/>
</dbReference>
<evidence type="ECO:0000313" key="6">
    <source>
        <dbReference type="Proteomes" id="UP000182344"/>
    </source>
</evidence>
<proteinExistence type="inferred from homology"/>